<evidence type="ECO:0000313" key="2">
    <source>
        <dbReference type="Proteomes" id="UP000236520"/>
    </source>
</evidence>
<dbReference type="EMBL" id="LJIW01000002">
    <property type="protein sequence ID" value="PNG90146.1"/>
    <property type="molecule type" value="Genomic_DNA"/>
</dbReference>
<keyword evidence="2" id="KW-1185">Reference proteome</keyword>
<name>A0A2J7YQ38_STRMQ</name>
<evidence type="ECO:0000313" key="1">
    <source>
        <dbReference type="EMBL" id="PNG90146.1"/>
    </source>
</evidence>
<sequence length="28" mass="3103">MLSRTIDIITEPAHKGVRRGPVRFSAPP</sequence>
<dbReference type="Proteomes" id="UP000236520">
    <property type="component" value="Unassembled WGS sequence"/>
</dbReference>
<comment type="caution">
    <text evidence="1">The sequence shown here is derived from an EMBL/GenBank/DDBJ whole genome shotgun (WGS) entry which is preliminary data.</text>
</comment>
<protein>
    <submittedName>
        <fullName evidence="1">Uncharacterized protein</fullName>
    </submittedName>
</protein>
<accession>A0A2J7YQ38</accession>
<proteinExistence type="predicted"/>
<dbReference type="AlphaFoldDB" id="A0A2J7YQ38"/>
<organism evidence="1 2">
    <name type="scientific">Streptomyces malaysiensis</name>
    <dbReference type="NCBI Taxonomy" id="92644"/>
    <lineage>
        <taxon>Bacteria</taxon>
        <taxon>Bacillati</taxon>
        <taxon>Actinomycetota</taxon>
        <taxon>Actinomycetes</taxon>
        <taxon>Kitasatosporales</taxon>
        <taxon>Streptomycetaceae</taxon>
        <taxon>Streptomyces</taxon>
        <taxon>Streptomyces violaceusniger group</taxon>
    </lineage>
</organism>
<reference evidence="1 2" key="1">
    <citation type="submission" date="2015-09" db="EMBL/GenBank/DDBJ databases">
        <title>Genome sequence, genome mining and natural product profiling of a biocontrol bacterium Streptomyces malaysiensis F913.</title>
        <authorList>
            <person name="Xu Y."/>
            <person name="Wei J."/>
            <person name="Xie J."/>
            <person name="Li T."/>
            <person name="Zhou Z."/>
        </authorList>
    </citation>
    <scope>NUCLEOTIDE SEQUENCE [LARGE SCALE GENOMIC DNA]</scope>
    <source>
        <strain evidence="1 2">F913</strain>
    </source>
</reference>
<gene>
    <name evidence="1" type="ORF">SMF913_25611</name>
</gene>